<feature type="transmembrane region" description="Helical" evidence="2">
    <location>
        <begin position="54"/>
        <end position="76"/>
    </location>
</feature>
<comment type="subcellular location">
    <subcellularLocation>
        <location evidence="2">Cell membrane</location>
        <topology evidence="2">Multi-pass membrane protein</topology>
    </subcellularLocation>
</comment>
<keyword evidence="2" id="KW-0812">Transmembrane</keyword>
<evidence type="ECO:0000256" key="2">
    <source>
        <dbReference type="RuleBase" id="RU004429"/>
    </source>
</evidence>
<dbReference type="PANTHER" id="PTHR33269:SF17">
    <property type="entry name" value="NADH-UBIQUINONE OXIDOREDUCTASE CHAIN 6"/>
    <property type="match status" value="1"/>
</dbReference>
<keyword evidence="2" id="KW-1003">Cell membrane</keyword>
<feature type="transmembrane region" description="Helical" evidence="2">
    <location>
        <begin position="31"/>
        <end position="48"/>
    </location>
</feature>
<comment type="catalytic activity">
    <reaction evidence="2">
        <text>a quinone + NADH + 5 H(+)(in) = a quinol + NAD(+) + 4 H(+)(out)</text>
        <dbReference type="Rhea" id="RHEA:57888"/>
        <dbReference type="ChEBI" id="CHEBI:15378"/>
        <dbReference type="ChEBI" id="CHEBI:24646"/>
        <dbReference type="ChEBI" id="CHEBI:57540"/>
        <dbReference type="ChEBI" id="CHEBI:57945"/>
        <dbReference type="ChEBI" id="CHEBI:132124"/>
    </reaction>
</comment>
<dbReference type="Pfam" id="PF00499">
    <property type="entry name" value="Oxidored_q3"/>
    <property type="match status" value="1"/>
</dbReference>
<comment type="function">
    <text evidence="2">NDH-1 shuttles electrons from NADH, via FMN and iron-sulfur (Fe-S) centers, to quinones in the respiratory chain. Couples the redox reaction to proton translocation (for every two electrons transferred, four hydrogen ions are translocated across the cytoplasmic membrane), and thus conserves the redox energy in a proton gradient.</text>
</comment>
<evidence type="ECO:0000313" key="3">
    <source>
        <dbReference type="EMBL" id="HIU10330.1"/>
    </source>
</evidence>
<comment type="caution">
    <text evidence="3">The sequence shown here is derived from an EMBL/GenBank/DDBJ whole genome shotgun (WGS) entry which is preliminary data.</text>
</comment>
<evidence type="ECO:0000313" key="4">
    <source>
        <dbReference type="Proteomes" id="UP000824124"/>
    </source>
</evidence>
<gene>
    <name evidence="3" type="ORF">IAB00_03660</name>
</gene>
<keyword evidence="2" id="KW-0874">Quinone</keyword>
<protein>
    <recommendedName>
        <fullName evidence="2">NADH-quinone oxidoreductase subunit J</fullName>
        <ecNumber evidence="2">7.1.1.-</ecNumber>
    </recommendedName>
</protein>
<dbReference type="EMBL" id="DVMH01000020">
    <property type="protein sequence ID" value="HIU10330.1"/>
    <property type="molecule type" value="Genomic_DNA"/>
</dbReference>
<dbReference type="GO" id="GO:0005886">
    <property type="term" value="C:plasma membrane"/>
    <property type="evidence" value="ECO:0007669"/>
    <property type="project" value="UniProtKB-SubCell"/>
</dbReference>
<name>A0A9D1HJQ7_9FIRM</name>
<dbReference type="InterPro" id="IPR001457">
    <property type="entry name" value="NADH_UbQ/plastoQ_OxRdtase_su6"/>
</dbReference>
<keyword evidence="2" id="KW-0520">NAD</keyword>
<dbReference type="Proteomes" id="UP000824124">
    <property type="component" value="Unassembled WGS sequence"/>
</dbReference>
<organism evidence="3 4">
    <name type="scientific">Candidatus Avidehalobacter gallistercoris</name>
    <dbReference type="NCBI Taxonomy" id="2840694"/>
    <lineage>
        <taxon>Bacteria</taxon>
        <taxon>Bacillati</taxon>
        <taxon>Bacillota</taxon>
        <taxon>Clostridia</taxon>
        <taxon>Eubacteriales</taxon>
        <taxon>Peptococcaceae</taxon>
        <taxon>Peptococcaceae incertae sedis</taxon>
        <taxon>Candidatus Avidehalobacter</taxon>
    </lineage>
</organism>
<dbReference type="AlphaFoldDB" id="A0A9D1HJQ7"/>
<reference evidence="3" key="2">
    <citation type="journal article" date="2021" name="PeerJ">
        <title>Extensive microbial diversity within the chicken gut microbiome revealed by metagenomics and culture.</title>
        <authorList>
            <person name="Gilroy R."/>
            <person name="Ravi A."/>
            <person name="Getino M."/>
            <person name="Pursley I."/>
            <person name="Horton D.L."/>
            <person name="Alikhan N.F."/>
            <person name="Baker D."/>
            <person name="Gharbi K."/>
            <person name="Hall N."/>
            <person name="Watson M."/>
            <person name="Adriaenssens E.M."/>
            <person name="Foster-Nyarko E."/>
            <person name="Jarju S."/>
            <person name="Secka A."/>
            <person name="Antonio M."/>
            <person name="Oren A."/>
            <person name="Chaudhuri R.R."/>
            <person name="La Ragione R."/>
            <person name="Hildebrand F."/>
            <person name="Pallen M.J."/>
        </authorList>
    </citation>
    <scope>NUCLEOTIDE SEQUENCE</scope>
    <source>
        <strain evidence="3">2830</strain>
    </source>
</reference>
<evidence type="ECO:0000256" key="1">
    <source>
        <dbReference type="ARBA" id="ARBA00005698"/>
    </source>
</evidence>
<sequence length="171" mass="18295">MLQTVTFFALTGLCLLFALATLILRNMFHTFLAFLGCLLSIAGVFFSLQADYLGAVQVIVYAGSVAVLIVLALLLINHKSGDLSRTNLWRHNWLGSVLAALLVGAALCGVIMYTHVTGWPFLGETSGIAPLPYTEIADGLLNKYPVAFEAMAVLLLAALVAAVIISKPEDK</sequence>
<accession>A0A9D1HJQ7</accession>
<proteinExistence type="inferred from homology"/>
<feature type="transmembrane region" description="Helical" evidence="2">
    <location>
        <begin position="146"/>
        <end position="165"/>
    </location>
</feature>
<comment type="similarity">
    <text evidence="1 2">Belongs to the complex I subunit 6 family.</text>
</comment>
<dbReference type="EC" id="7.1.1.-" evidence="2"/>
<keyword evidence="2" id="KW-0472">Membrane</keyword>
<keyword evidence="2" id="KW-1133">Transmembrane helix</keyword>
<dbReference type="GO" id="GO:0048038">
    <property type="term" value="F:quinone binding"/>
    <property type="evidence" value="ECO:0007669"/>
    <property type="project" value="UniProtKB-UniRule"/>
</dbReference>
<feature type="transmembrane region" description="Helical" evidence="2">
    <location>
        <begin position="97"/>
        <end position="116"/>
    </location>
</feature>
<feature type="transmembrane region" description="Helical" evidence="2">
    <location>
        <begin position="6"/>
        <end position="24"/>
    </location>
</feature>
<dbReference type="GO" id="GO:0008137">
    <property type="term" value="F:NADH dehydrogenase (ubiquinone) activity"/>
    <property type="evidence" value="ECO:0007669"/>
    <property type="project" value="UniProtKB-UniRule"/>
</dbReference>
<dbReference type="InterPro" id="IPR042106">
    <property type="entry name" value="Nuo/plastoQ_OxRdtase_6_NuoJ"/>
</dbReference>
<dbReference type="PANTHER" id="PTHR33269">
    <property type="entry name" value="NADH-UBIQUINONE OXIDOREDUCTASE CHAIN 6"/>
    <property type="match status" value="1"/>
</dbReference>
<reference evidence="3" key="1">
    <citation type="submission" date="2020-10" db="EMBL/GenBank/DDBJ databases">
        <authorList>
            <person name="Gilroy R."/>
        </authorList>
    </citation>
    <scope>NUCLEOTIDE SEQUENCE</scope>
    <source>
        <strain evidence="3">2830</strain>
    </source>
</reference>
<dbReference type="Gene3D" id="1.20.120.1200">
    <property type="entry name" value="NADH-ubiquinone/plastoquinone oxidoreductase chain 6, subunit NuoJ"/>
    <property type="match status" value="1"/>
</dbReference>